<dbReference type="Pfam" id="PF13439">
    <property type="entry name" value="Glyco_transf_4"/>
    <property type="match status" value="1"/>
</dbReference>
<dbReference type="SUPFAM" id="SSF53756">
    <property type="entry name" value="UDP-Glycosyltransferase/glycogen phosphorylase"/>
    <property type="match status" value="1"/>
</dbReference>
<evidence type="ECO:0000313" key="3">
    <source>
        <dbReference type="EMBL" id="MCR0983373.1"/>
    </source>
</evidence>
<dbReference type="PANTHER" id="PTHR45947:SF3">
    <property type="entry name" value="SULFOQUINOVOSYL TRANSFERASE SQD2"/>
    <property type="match status" value="1"/>
</dbReference>
<accession>A0ABT1X7J8</accession>
<dbReference type="Proteomes" id="UP001524642">
    <property type="component" value="Unassembled WGS sequence"/>
</dbReference>
<name>A0ABT1X7J8_9PROT</name>
<dbReference type="Gene3D" id="3.40.50.2000">
    <property type="entry name" value="Glycogen Phosphorylase B"/>
    <property type="match status" value="2"/>
</dbReference>
<comment type="caution">
    <text evidence="3">The sequence shown here is derived from an EMBL/GenBank/DDBJ whole genome shotgun (WGS) entry which is preliminary data.</text>
</comment>
<dbReference type="RefSeq" id="WP_257717042.1">
    <property type="nucleotide sequence ID" value="NZ_JANJOU010000012.1"/>
</dbReference>
<protein>
    <submittedName>
        <fullName evidence="3">Glycosyltransferase family 1 protein</fullName>
    </submittedName>
</protein>
<dbReference type="EMBL" id="JANJOU010000012">
    <property type="protein sequence ID" value="MCR0983373.1"/>
    <property type="molecule type" value="Genomic_DNA"/>
</dbReference>
<dbReference type="CDD" id="cd03814">
    <property type="entry name" value="GT4-like"/>
    <property type="match status" value="1"/>
</dbReference>
<evidence type="ECO:0000256" key="1">
    <source>
        <dbReference type="SAM" id="MobiDB-lite"/>
    </source>
</evidence>
<dbReference type="InterPro" id="IPR028098">
    <property type="entry name" value="Glyco_trans_4-like_N"/>
</dbReference>
<dbReference type="PANTHER" id="PTHR45947">
    <property type="entry name" value="SULFOQUINOVOSYL TRANSFERASE SQD2"/>
    <property type="match status" value="1"/>
</dbReference>
<evidence type="ECO:0000259" key="2">
    <source>
        <dbReference type="Pfam" id="PF13439"/>
    </source>
</evidence>
<gene>
    <name evidence="3" type="ORF">NRP21_15055</name>
</gene>
<evidence type="ECO:0000313" key="4">
    <source>
        <dbReference type="Proteomes" id="UP001524642"/>
    </source>
</evidence>
<feature type="region of interest" description="Disordered" evidence="1">
    <location>
        <begin position="1"/>
        <end position="57"/>
    </location>
</feature>
<proteinExistence type="predicted"/>
<feature type="domain" description="Glycosyltransferase subfamily 4-like N-terminal" evidence="2">
    <location>
        <begin position="73"/>
        <end position="225"/>
    </location>
</feature>
<keyword evidence="4" id="KW-1185">Reference proteome</keyword>
<sequence>MRPTTPTPAGFGALGRAAAGPPARKAAEPAGTAASGSAAQGTACRHPIGTPRPPAPESPARILIVTDAWRPQVNGVVRTLSTVVEHLRARGDVVEVIGPDRFRTVALPSYAEIRLALVRRRHLARMVDAFAPSAVHIATEGPLGWAARALCRRRGWPFTTSFHTRFPEYLHLRARVPQVLSWALLRRFHAPAAATLAATTSLLGELDARGFRHLRRWSRGVDLERFPPAPRAPWAGLPRPVFLYAGRVAVEKNIEAFLSLDLPGSKVVVGDGPHRAALQARFPEAHFTGYREGAALAASYAGADVFVFPSRTDTFGLVLLEALATGTPVAAFPVAGPQDVIGGATEPVGALSEDLRAACLAALTADREACRRHAAKWSWAASATQLRDSLAALPQG</sequence>
<feature type="compositionally biased region" description="Low complexity" evidence="1">
    <location>
        <begin position="8"/>
        <end position="43"/>
    </location>
</feature>
<dbReference type="InterPro" id="IPR050194">
    <property type="entry name" value="Glycosyltransferase_grp1"/>
</dbReference>
<organism evidence="3 4">
    <name type="scientific">Roseomonas populi</name>
    <dbReference type="NCBI Taxonomy" id="3121582"/>
    <lineage>
        <taxon>Bacteria</taxon>
        <taxon>Pseudomonadati</taxon>
        <taxon>Pseudomonadota</taxon>
        <taxon>Alphaproteobacteria</taxon>
        <taxon>Acetobacterales</taxon>
        <taxon>Roseomonadaceae</taxon>
        <taxon>Roseomonas</taxon>
    </lineage>
</organism>
<dbReference type="Pfam" id="PF13692">
    <property type="entry name" value="Glyco_trans_1_4"/>
    <property type="match status" value="1"/>
</dbReference>
<reference evidence="3 4" key="1">
    <citation type="submission" date="2022-06" db="EMBL/GenBank/DDBJ databases">
        <title>Roseomonas CN29.</title>
        <authorList>
            <person name="Cheng Y."/>
            <person name="He X."/>
        </authorList>
    </citation>
    <scope>NUCLEOTIDE SEQUENCE [LARGE SCALE GENOMIC DNA]</scope>
    <source>
        <strain evidence="3 4">CN29</strain>
    </source>
</reference>